<comment type="caution">
    <text evidence="8">The sequence shown here is derived from an EMBL/GenBank/DDBJ whole genome shotgun (WGS) entry which is preliminary data.</text>
</comment>
<keyword evidence="3" id="KW-0238">DNA-binding</keyword>
<keyword evidence="2" id="KW-0805">Transcription regulation</keyword>
<evidence type="ECO:0000256" key="5">
    <source>
        <dbReference type="ARBA" id="ARBA00023242"/>
    </source>
</evidence>
<evidence type="ECO:0000259" key="7">
    <source>
        <dbReference type="PROSITE" id="PS51032"/>
    </source>
</evidence>
<dbReference type="EMBL" id="CAXHTB010000023">
    <property type="protein sequence ID" value="CAL0331009.1"/>
    <property type="molecule type" value="Genomic_DNA"/>
</dbReference>
<keyword evidence="4" id="KW-0804">Transcription</keyword>
<evidence type="ECO:0000256" key="6">
    <source>
        <dbReference type="SAM" id="MobiDB-lite"/>
    </source>
</evidence>
<dbReference type="SMART" id="SM00380">
    <property type="entry name" value="AP2"/>
    <property type="match status" value="1"/>
</dbReference>
<sequence>MNERLHARHNWAVMGELSGLGRELSMEEWMMIHRWTGRYEAHLWDNSRKREGQSIKGRQGTQEEAAEAYDIAAIKFRGVNAVTNFDMSRYDVKNIANSTLTIGGLSSKNNNSTNFVSDQNKSHSDEKDPSNSASSVSFASQQQQ</sequence>
<accession>A0AAV1YAI3</accession>
<reference evidence="8 9" key="1">
    <citation type="submission" date="2024-03" db="EMBL/GenBank/DDBJ databases">
        <authorList>
            <person name="Martinez-Hernandez J."/>
        </authorList>
    </citation>
    <scope>NUCLEOTIDE SEQUENCE [LARGE SCALE GENOMIC DNA]</scope>
</reference>
<dbReference type="GO" id="GO:0005634">
    <property type="term" value="C:nucleus"/>
    <property type="evidence" value="ECO:0007669"/>
    <property type="project" value="UniProtKB-SubCell"/>
</dbReference>
<evidence type="ECO:0000256" key="3">
    <source>
        <dbReference type="ARBA" id="ARBA00023125"/>
    </source>
</evidence>
<feature type="compositionally biased region" description="Polar residues" evidence="6">
    <location>
        <begin position="102"/>
        <end position="119"/>
    </location>
</feature>
<dbReference type="InterPro" id="IPR001471">
    <property type="entry name" value="AP2/ERF_dom"/>
</dbReference>
<evidence type="ECO:0000313" key="8">
    <source>
        <dbReference type="EMBL" id="CAL0331009.1"/>
    </source>
</evidence>
<dbReference type="InterPro" id="IPR016177">
    <property type="entry name" value="DNA-bd_dom_sf"/>
</dbReference>
<dbReference type="GO" id="GO:0003677">
    <property type="term" value="F:DNA binding"/>
    <property type="evidence" value="ECO:0007669"/>
    <property type="project" value="UniProtKB-KW"/>
</dbReference>
<keyword evidence="5" id="KW-0539">Nucleus</keyword>
<evidence type="ECO:0000313" key="9">
    <source>
        <dbReference type="Proteomes" id="UP001497480"/>
    </source>
</evidence>
<dbReference type="PANTHER" id="PTHR32467:SF99">
    <property type="entry name" value="AP2-LIKE ETHYLENE-RESPONSIVE TRANSCRIPTION FACTOR AIL5"/>
    <property type="match status" value="1"/>
</dbReference>
<dbReference type="SUPFAM" id="SSF54171">
    <property type="entry name" value="DNA-binding domain"/>
    <property type="match status" value="1"/>
</dbReference>
<organism evidence="8 9">
    <name type="scientific">Lupinus luteus</name>
    <name type="common">European yellow lupine</name>
    <dbReference type="NCBI Taxonomy" id="3873"/>
    <lineage>
        <taxon>Eukaryota</taxon>
        <taxon>Viridiplantae</taxon>
        <taxon>Streptophyta</taxon>
        <taxon>Embryophyta</taxon>
        <taxon>Tracheophyta</taxon>
        <taxon>Spermatophyta</taxon>
        <taxon>Magnoliopsida</taxon>
        <taxon>eudicotyledons</taxon>
        <taxon>Gunneridae</taxon>
        <taxon>Pentapetalae</taxon>
        <taxon>rosids</taxon>
        <taxon>fabids</taxon>
        <taxon>Fabales</taxon>
        <taxon>Fabaceae</taxon>
        <taxon>Papilionoideae</taxon>
        <taxon>50 kb inversion clade</taxon>
        <taxon>genistoids sensu lato</taxon>
        <taxon>core genistoids</taxon>
        <taxon>Genisteae</taxon>
        <taxon>Lupinus</taxon>
    </lineage>
</organism>
<proteinExistence type="predicted"/>
<protein>
    <recommendedName>
        <fullName evidence="7">AP2/ERF domain-containing protein</fullName>
    </recommendedName>
</protein>
<evidence type="ECO:0000256" key="4">
    <source>
        <dbReference type="ARBA" id="ARBA00023163"/>
    </source>
</evidence>
<dbReference type="GO" id="GO:0003700">
    <property type="term" value="F:DNA-binding transcription factor activity"/>
    <property type="evidence" value="ECO:0007669"/>
    <property type="project" value="InterPro"/>
</dbReference>
<feature type="compositionally biased region" description="Basic and acidic residues" evidence="6">
    <location>
        <begin position="120"/>
        <end position="129"/>
    </location>
</feature>
<dbReference type="Gene3D" id="3.30.730.10">
    <property type="entry name" value="AP2/ERF domain"/>
    <property type="match status" value="1"/>
</dbReference>
<feature type="region of interest" description="Disordered" evidence="6">
    <location>
        <begin position="102"/>
        <end position="144"/>
    </location>
</feature>
<gene>
    <name evidence="8" type="ORF">LLUT_LOCUS32069</name>
</gene>
<evidence type="ECO:0000256" key="2">
    <source>
        <dbReference type="ARBA" id="ARBA00023015"/>
    </source>
</evidence>
<dbReference type="CDD" id="cd00018">
    <property type="entry name" value="AP2"/>
    <property type="match status" value="1"/>
</dbReference>
<dbReference type="PANTHER" id="PTHR32467">
    <property type="entry name" value="AP2-LIKE ETHYLENE-RESPONSIVE TRANSCRIPTION FACTOR"/>
    <property type="match status" value="1"/>
</dbReference>
<name>A0AAV1YAI3_LUPLU</name>
<keyword evidence="9" id="KW-1185">Reference proteome</keyword>
<dbReference type="Proteomes" id="UP001497480">
    <property type="component" value="Unassembled WGS sequence"/>
</dbReference>
<feature type="domain" description="AP2/ERF" evidence="7">
    <location>
        <begin position="16"/>
        <end position="86"/>
    </location>
</feature>
<dbReference type="InterPro" id="IPR036955">
    <property type="entry name" value="AP2/ERF_dom_sf"/>
</dbReference>
<dbReference type="PROSITE" id="PS51032">
    <property type="entry name" value="AP2_ERF"/>
    <property type="match status" value="1"/>
</dbReference>
<evidence type="ECO:0000256" key="1">
    <source>
        <dbReference type="ARBA" id="ARBA00004123"/>
    </source>
</evidence>
<comment type="subcellular location">
    <subcellularLocation>
        <location evidence="1">Nucleus</location>
    </subcellularLocation>
</comment>
<feature type="compositionally biased region" description="Low complexity" evidence="6">
    <location>
        <begin position="130"/>
        <end position="144"/>
    </location>
</feature>
<dbReference type="AlphaFoldDB" id="A0AAV1YAI3"/>